<dbReference type="InterPro" id="IPR005158">
    <property type="entry name" value="BTAD"/>
</dbReference>
<evidence type="ECO:0000313" key="4">
    <source>
        <dbReference type="EMBL" id="OOG22447.1"/>
    </source>
</evidence>
<evidence type="ECO:0000313" key="5">
    <source>
        <dbReference type="Proteomes" id="UP000189462"/>
    </source>
</evidence>
<dbReference type="SUPFAM" id="SSF48452">
    <property type="entry name" value="TPR-like"/>
    <property type="match status" value="1"/>
</dbReference>
<name>A0A1V3NBJ0_9GAMM</name>
<dbReference type="AlphaFoldDB" id="A0A1V3NBJ0"/>
<feature type="domain" description="Bacterial transcriptional activator" evidence="3">
    <location>
        <begin position="474"/>
        <end position="610"/>
    </location>
</feature>
<comment type="caution">
    <text evidence="4">The sequence shown here is derived from an EMBL/GenBank/DDBJ whole genome shotgun (WGS) entry which is preliminary data.</text>
</comment>
<sequence>MAIAWTGIVDSIWLEWAHVSEYERWIDEFHRFEDDFRRELPPPLWFSVLRGILAATCYGRPLDPGLGRLEREAETALCGEMPDTERVMLAGQLMFLNTWQFGRRDGAARVMSVMAQRPESIARASPLARCVWQTFSSLWNLLFEADLEASLAEARTGRELILEHGISTWDNAVPPLQAALCFEDRENLDDWMAWFLRADPKANRPFYDTFQAHFMAGQAWLRGDVHEAVGHCRQSLLAAERHGSVVIFSAFRALLAACLAESGQLREALREAARARRIRAGFPSDFLDLMMYLPLARIPLLAGRSRRALPALRRAFEAGARQRMFFPLMVRRDELAMLCGLALQAGITPDYAAWLIRARDLAPPDDPGIRMEWPWRCRIHVLGRFDVEVDGQVNDTRPKARQRMHALLSQLILAGPEGIEQEALAERLWPDSPPERALNSLHVTIHRLRDFLREPALLRTHGGRVALCADRVWVDLWEFERLAALADRLDLPLLRRLVGLYGGAARLEPADDLDLQLRQAALLQAFERLALRVGLELEPVDPERSQGHYRAALSHSPLQDELWAGLLRCDAVLGGLGAVERTWGLLSGQYRESLDMEPPARLKTLYERLLAQLAG</sequence>
<dbReference type="SUPFAM" id="SSF46894">
    <property type="entry name" value="C-terminal effector domain of the bipartite response regulators"/>
    <property type="match status" value="1"/>
</dbReference>
<keyword evidence="2" id="KW-0804">Transcription</keyword>
<evidence type="ECO:0000256" key="2">
    <source>
        <dbReference type="ARBA" id="ARBA00023163"/>
    </source>
</evidence>
<reference evidence="4 5" key="1">
    <citation type="submission" date="2017-02" db="EMBL/GenBank/DDBJ databases">
        <title>Genomic diversity within the haloalkaliphilic genus Thioalkalivibrio.</title>
        <authorList>
            <person name="Ahn A.-C."/>
            <person name="Meier-Kolthoff J."/>
            <person name="Overmars L."/>
            <person name="Richter M."/>
            <person name="Woyke T."/>
            <person name="Sorokin D.Y."/>
            <person name="Muyzer G."/>
        </authorList>
    </citation>
    <scope>NUCLEOTIDE SEQUENCE [LARGE SCALE GENOMIC DNA]</scope>
    <source>
        <strain evidence="4 5">ALJD</strain>
    </source>
</reference>
<dbReference type="InterPro" id="IPR011990">
    <property type="entry name" value="TPR-like_helical_dom_sf"/>
</dbReference>
<dbReference type="InterPro" id="IPR051677">
    <property type="entry name" value="AfsR-DnrI-RedD_regulator"/>
</dbReference>
<dbReference type="STRING" id="108003.B1C78_15095"/>
<dbReference type="Proteomes" id="UP000189462">
    <property type="component" value="Unassembled WGS sequence"/>
</dbReference>
<dbReference type="SMART" id="SM01043">
    <property type="entry name" value="BTAD"/>
    <property type="match status" value="1"/>
</dbReference>
<dbReference type="PANTHER" id="PTHR35807">
    <property type="entry name" value="TRANSCRIPTIONAL REGULATOR REDD-RELATED"/>
    <property type="match status" value="1"/>
</dbReference>
<organism evidence="4 5">
    <name type="scientific">Thioalkalivibrio denitrificans</name>
    <dbReference type="NCBI Taxonomy" id="108003"/>
    <lineage>
        <taxon>Bacteria</taxon>
        <taxon>Pseudomonadati</taxon>
        <taxon>Pseudomonadota</taxon>
        <taxon>Gammaproteobacteria</taxon>
        <taxon>Chromatiales</taxon>
        <taxon>Ectothiorhodospiraceae</taxon>
        <taxon>Thioalkalivibrio</taxon>
    </lineage>
</organism>
<dbReference type="PANTHER" id="PTHR35807:SF1">
    <property type="entry name" value="TRANSCRIPTIONAL REGULATOR REDD"/>
    <property type="match status" value="1"/>
</dbReference>
<dbReference type="GO" id="GO:0003677">
    <property type="term" value="F:DNA binding"/>
    <property type="evidence" value="ECO:0007669"/>
    <property type="project" value="InterPro"/>
</dbReference>
<evidence type="ECO:0000259" key="3">
    <source>
        <dbReference type="SMART" id="SM01043"/>
    </source>
</evidence>
<protein>
    <recommendedName>
        <fullName evidence="3">Bacterial transcriptional activator domain-containing protein</fullName>
    </recommendedName>
</protein>
<dbReference type="GO" id="GO:0006355">
    <property type="term" value="P:regulation of DNA-templated transcription"/>
    <property type="evidence" value="ECO:0007669"/>
    <property type="project" value="InterPro"/>
</dbReference>
<keyword evidence="1" id="KW-0805">Transcription regulation</keyword>
<gene>
    <name evidence="4" type="ORF">B1C78_15095</name>
</gene>
<proteinExistence type="predicted"/>
<dbReference type="EMBL" id="MVBK01000101">
    <property type="protein sequence ID" value="OOG22447.1"/>
    <property type="molecule type" value="Genomic_DNA"/>
</dbReference>
<dbReference type="InterPro" id="IPR016032">
    <property type="entry name" value="Sig_transdc_resp-reg_C-effctor"/>
</dbReference>
<accession>A0A1V3NBJ0</accession>
<dbReference type="Gene3D" id="1.10.10.10">
    <property type="entry name" value="Winged helix-like DNA-binding domain superfamily/Winged helix DNA-binding domain"/>
    <property type="match status" value="1"/>
</dbReference>
<keyword evidence="5" id="KW-1185">Reference proteome</keyword>
<dbReference type="InterPro" id="IPR036388">
    <property type="entry name" value="WH-like_DNA-bd_sf"/>
</dbReference>
<evidence type="ECO:0000256" key="1">
    <source>
        <dbReference type="ARBA" id="ARBA00023015"/>
    </source>
</evidence>
<dbReference type="Gene3D" id="1.25.40.10">
    <property type="entry name" value="Tetratricopeptide repeat domain"/>
    <property type="match status" value="2"/>
</dbReference>